<dbReference type="AlphaFoldDB" id="A0A919K5X8"/>
<comment type="caution">
    <text evidence="3">The sequence shown here is derived from an EMBL/GenBank/DDBJ whole genome shotgun (WGS) entry which is preliminary data.</text>
</comment>
<dbReference type="InterPro" id="IPR020904">
    <property type="entry name" value="Sc_DH/Rdtase_CS"/>
</dbReference>
<gene>
    <name evidence="3" type="ORF">Ari01nite_73970</name>
</gene>
<reference evidence="3" key="1">
    <citation type="submission" date="2021-01" db="EMBL/GenBank/DDBJ databases">
        <title>Whole genome shotgun sequence of Actinoplanes rishiriensis NBRC 108556.</title>
        <authorList>
            <person name="Komaki H."/>
            <person name="Tamura T."/>
        </authorList>
    </citation>
    <scope>NUCLEOTIDE SEQUENCE</scope>
    <source>
        <strain evidence="3">NBRC 108556</strain>
    </source>
</reference>
<accession>A0A919K5X8</accession>
<dbReference type="RefSeq" id="WP_203787136.1">
    <property type="nucleotide sequence ID" value="NZ_BOMV01000078.1"/>
</dbReference>
<dbReference type="PANTHER" id="PTHR24321:SF8">
    <property type="entry name" value="ESTRADIOL 17-BETA-DEHYDROGENASE 8-RELATED"/>
    <property type="match status" value="1"/>
</dbReference>
<dbReference type="PANTHER" id="PTHR24321">
    <property type="entry name" value="DEHYDROGENASES, SHORT CHAIN"/>
    <property type="match status" value="1"/>
</dbReference>
<evidence type="ECO:0000256" key="2">
    <source>
        <dbReference type="ARBA" id="ARBA00023002"/>
    </source>
</evidence>
<organism evidence="3 4">
    <name type="scientific">Paractinoplanes rishiriensis</name>
    <dbReference type="NCBI Taxonomy" id="1050105"/>
    <lineage>
        <taxon>Bacteria</taxon>
        <taxon>Bacillati</taxon>
        <taxon>Actinomycetota</taxon>
        <taxon>Actinomycetes</taxon>
        <taxon>Micromonosporales</taxon>
        <taxon>Micromonosporaceae</taxon>
        <taxon>Paractinoplanes</taxon>
    </lineage>
</organism>
<dbReference type="EMBL" id="BOMV01000078">
    <property type="protein sequence ID" value="GIE99932.1"/>
    <property type="molecule type" value="Genomic_DNA"/>
</dbReference>
<dbReference type="Proteomes" id="UP000636960">
    <property type="component" value="Unassembled WGS sequence"/>
</dbReference>
<dbReference type="PRINTS" id="PR00080">
    <property type="entry name" value="SDRFAMILY"/>
</dbReference>
<dbReference type="PRINTS" id="PR00081">
    <property type="entry name" value="GDHRDH"/>
</dbReference>
<name>A0A919K5X8_9ACTN</name>
<sequence length="263" mass="26283">MRVAIVSGAAGGIGSRIAARLAADGAAVAVNHLPGEEAAGEAVVRDISDSGGLALAVAADVADPGAVHAMVDQVRATLGPITSVVCNAATSVAAQRPWHTLTASDWQRVLAVNVTGAFNLCQATYPDLAAEWAGSGAVAGEGGGGPGGSIVVLSSVTPLLGRTGNLHYVTSKAALIGFTRALAREAGPDGVRVNAIAPGAIRTPAEAVYGDPEDVDAAMFALQSLRRRGEPADVAAACAFLLSDEASFITGQLLVVDGGWAMH</sequence>
<dbReference type="GO" id="GO:0016491">
    <property type="term" value="F:oxidoreductase activity"/>
    <property type="evidence" value="ECO:0007669"/>
    <property type="project" value="UniProtKB-KW"/>
</dbReference>
<dbReference type="InterPro" id="IPR036291">
    <property type="entry name" value="NAD(P)-bd_dom_sf"/>
</dbReference>
<evidence type="ECO:0000313" key="4">
    <source>
        <dbReference type="Proteomes" id="UP000636960"/>
    </source>
</evidence>
<dbReference type="SUPFAM" id="SSF51735">
    <property type="entry name" value="NAD(P)-binding Rossmann-fold domains"/>
    <property type="match status" value="1"/>
</dbReference>
<comment type="similarity">
    <text evidence="1">Belongs to the short-chain dehydrogenases/reductases (SDR) family.</text>
</comment>
<dbReference type="InterPro" id="IPR002347">
    <property type="entry name" value="SDR_fam"/>
</dbReference>
<dbReference type="Pfam" id="PF13561">
    <property type="entry name" value="adh_short_C2"/>
    <property type="match status" value="1"/>
</dbReference>
<evidence type="ECO:0000256" key="1">
    <source>
        <dbReference type="ARBA" id="ARBA00006484"/>
    </source>
</evidence>
<keyword evidence="2" id="KW-0560">Oxidoreductase</keyword>
<proteinExistence type="inferred from homology"/>
<dbReference type="FunFam" id="3.40.50.720:FF:000084">
    <property type="entry name" value="Short-chain dehydrogenase reductase"/>
    <property type="match status" value="1"/>
</dbReference>
<dbReference type="PROSITE" id="PS00061">
    <property type="entry name" value="ADH_SHORT"/>
    <property type="match status" value="1"/>
</dbReference>
<dbReference type="Gene3D" id="3.40.50.720">
    <property type="entry name" value="NAD(P)-binding Rossmann-like Domain"/>
    <property type="match status" value="1"/>
</dbReference>
<protein>
    <submittedName>
        <fullName evidence="3">Short-chain dehydrogenase</fullName>
    </submittedName>
</protein>
<keyword evidence="4" id="KW-1185">Reference proteome</keyword>
<evidence type="ECO:0000313" key="3">
    <source>
        <dbReference type="EMBL" id="GIE99932.1"/>
    </source>
</evidence>